<dbReference type="InterPro" id="IPR036938">
    <property type="entry name" value="PAP2/HPO_sf"/>
</dbReference>
<feature type="transmembrane region" description="Helical" evidence="1">
    <location>
        <begin position="67"/>
        <end position="89"/>
    </location>
</feature>
<dbReference type="PANTHER" id="PTHR14969">
    <property type="entry name" value="SPHINGOSINE-1-PHOSPHATE PHOSPHOHYDROLASE"/>
    <property type="match status" value="1"/>
</dbReference>
<keyword evidence="4" id="KW-1185">Reference proteome</keyword>
<evidence type="ECO:0000256" key="1">
    <source>
        <dbReference type="SAM" id="Phobius"/>
    </source>
</evidence>
<dbReference type="Pfam" id="PF01569">
    <property type="entry name" value="PAP2"/>
    <property type="match status" value="1"/>
</dbReference>
<feature type="domain" description="Phosphatidic acid phosphatase type 2/haloperoxidase" evidence="2">
    <location>
        <begin position="98"/>
        <end position="209"/>
    </location>
</feature>
<dbReference type="Gene3D" id="1.20.144.10">
    <property type="entry name" value="Phosphatidic acid phosphatase type 2/haloperoxidase"/>
    <property type="match status" value="2"/>
</dbReference>
<feature type="transmembrane region" description="Helical" evidence="1">
    <location>
        <begin position="135"/>
        <end position="157"/>
    </location>
</feature>
<dbReference type="OrthoDB" id="9789113at2"/>
<keyword evidence="1" id="KW-0812">Transmembrane</keyword>
<dbReference type="AlphaFoldDB" id="A0A318XI45"/>
<comment type="caution">
    <text evidence="3">The sequence shown here is derived from an EMBL/GenBank/DDBJ whole genome shotgun (WGS) entry which is preliminary data.</text>
</comment>
<dbReference type="InterPro" id="IPR000326">
    <property type="entry name" value="PAP2/HPO"/>
</dbReference>
<organism evidence="3 4">
    <name type="scientific">Ruminiclostridium sufflavum DSM 19573</name>
    <dbReference type="NCBI Taxonomy" id="1121337"/>
    <lineage>
        <taxon>Bacteria</taxon>
        <taxon>Bacillati</taxon>
        <taxon>Bacillota</taxon>
        <taxon>Clostridia</taxon>
        <taxon>Eubacteriales</taxon>
        <taxon>Oscillospiraceae</taxon>
        <taxon>Ruminiclostridium</taxon>
    </lineage>
</organism>
<evidence type="ECO:0000313" key="4">
    <source>
        <dbReference type="Proteomes" id="UP000248132"/>
    </source>
</evidence>
<evidence type="ECO:0000259" key="2">
    <source>
        <dbReference type="SMART" id="SM00014"/>
    </source>
</evidence>
<dbReference type="PANTHER" id="PTHR14969:SF13">
    <property type="entry name" value="AT30094P"/>
    <property type="match status" value="1"/>
</dbReference>
<feature type="transmembrane region" description="Helical" evidence="1">
    <location>
        <begin position="96"/>
        <end position="115"/>
    </location>
</feature>
<reference evidence="3 4" key="1">
    <citation type="submission" date="2018-06" db="EMBL/GenBank/DDBJ databases">
        <title>Genomic Encyclopedia of Type Strains, Phase I: the one thousand microbial genomes (KMG-I) project.</title>
        <authorList>
            <person name="Kyrpides N."/>
        </authorList>
    </citation>
    <scope>NUCLEOTIDE SEQUENCE [LARGE SCALE GENOMIC DNA]</scope>
    <source>
        <strain evidence="3 4">DSM 19573</strain>
    </source>
</reference>
<feature type="transmembrane region" description="Helical" evidence="1">
    <location>
        <begin position="169"/>
        <end position="188"/>
    </location>
</feature>
<accession>A0A318XI45</accession>
<dbReference type="Proteomes" id="UP000248132">
    <property type="component" value="Unassembled WGS sequence"/>
</dbReference>
<sequence length="218" mass="24409">MITSENLSDKEIFLKTLRYLLTIGLPAVLFAFIMKAVINQNTVGFDSYIYQRISRLVSPGLTEIMKLITFFGSTEFLLTAAAILIVFFFMDEKCSFYASMIVINLMLAALLNEGLKKIIQRHRPDILKLIDIGGYSFPSGHSMVSMSFYGFLIYLCWTNFKTRWKYPVSALLSGLILLIGFSRIYLGVHYASDVLGGFCLGAVSIGVFSIIADIGNKE</sequence>
<dbReference type="SUPFAM" id="SSF48317">
    <property type="entry name" value="Acid phosphatase/Vanadium-dependent haloperoxidase"/>
    <property type="match status" value="1"/>
</dbReference>
<feature type="transmembrane region" description="Helical" evidence="1">
    <location>
        <begin position="194"/>
        <end position="215"/>
    </location>
</feature>
<dbReference type="SMART" id="SM00014">
    <property type="entry name" value="acidPPc"/>
    <property type="match status" value="1"/>
</dbReference>
<dbReference type="CDD" id="cd03392">
    <property type="entry name" value="PAP2_like_2"/>
    <property type="match status" value="1"/>
</dbReference>
<feature type="transmembrane region" description="Helical" evidence="1">
    <location>
        <begin position="20"/>
        <end position="38"/>
    </location>
</feature>
<proteinExistence type="predicted"/>
<keyword evidence="1" id="KW-0472">Membrane</keyword>
<evidence type="ECO:0000313" key="3">
    <source>
        <dbReference type="EMBL" id="PYG86865.1"/>
    </source>
</evidence>
<protein>
    <submittedName>
        <fullName evidence="3">Undecaprenyl-diphosphatase</fullName>
    </submittedName>
</protein>
<gene>
    <name evidence="3" type="ORF">LY28_02686</name>
</gene>
<name>A0A318XI45_9FIRM</name>
<dbReference type="EMBL" id="QKMR01000016">
    <property type="protein sequence ID" value="PYG86865.1"/>
    <property type="molecule type" value="Genomic_DNA"/>
</dbReference>
<keyword evidence="1" id="KW-1133">Transmembrane helix</keyword>